<dbReference type="HOGENOM" id="CLU_1101872_0_0_5"/>
<dbReference type="GO" id="GO:0003677">
    <property type="term" value="F:DNA binding"/>
    <property type="evidence" value="ECO:0007669"/>
    <property type="project" value="UniProtKB-KW"/>
</dbReference>
<feature type="domain" description="HTH hxlR-type" evidence="4">
    <location>
        <begin position="132"/>
        <end position="231"/>
    </location>
</feature>
<dbReference type="BioCyc" id="AURANTIMONAS:SI859A1_03526-MONOMER"/>
<evidence type="ECO:0000313" key="6">
    <source>
        <dbReference type="Proteomes" id="UP000000321"/>
    </source>
</evidence>
<evidence type="ECO:0000256" key="2">
    <source>
        <dbReference type="ARBA" id="ARBA00023125"/>
    </source>
</evidence>
<comment type="caution">
    <text evidence="5">The sequence shown here is derived from an EMBL/GenBank/DDBJ whole genome shotgun (WGS) entry which is preliminary data.</text>
</comment>
<keyword evidence="6" id="KW-1185">Reference proteome</keyword>
<dbReference type="SUPFAM" id="SSF46785">
    <property type="entry name" value="Winged helix' DNA-binding domain"/>
    <property type="match status" value="1"/>
</dbReference>
<evidence type="ECO:0000313" key="5">
    <source>
        <dbReference type="EMBL" id="EAS48508.1"/>
    </source>
</evidence>
<dbReference type="Proteomes" id="UP000000321">
    <property type="component" value="Unassembled WGS sequence"/>
</dbReference>
<dbReference type="InterPro" id="IPR036390">
    <property type="entry name" value="WH_DNA-bd_sf"/>
</dbReference>
<dbReference type="PANTHER" id="PTHR33204:SF37">
    <property type="entry name" value="HTH-TYPE TRANSCRIPTIONAL REGULATOR YODB"/>
    <property type="match status" value="1"/>
</dbReference>
<evidence type="ECO:0000256" key="1">
    <source>
        <dbReference type="ARBA" id="ARBA00023015"/>
    </source>
</evidence>
<reference evidence="5 6" key="1">
    <citation type="journal article" date="2008" name="Appl. Environ. Microbiol.">
        <title>Genomic insights into Mn(II) oxidation by the marine alphaproteobacterium Aurantimonas sp. strain SI85-9A1.</title>
        <authorList>
            <person name="Dick G.J."/>
            <person name="Podell S."/>
            <person name="Johnson H.A."/>
            <person name="Rivera-Espinoza Y."/>
            <person name="Bernier-Latmani R."/>
            <person name="McCarthy J.K."/>
            <person name="Torpey J.W."/>
            <person name="Clement B.G."/>
            <person name="Gaasterland T."/>
            <person name="Tebo B.M."/>
        </authorList>
    </citation>
    <scope>NUCLEOTIDE SEQUENCE [LARGE SCALE GENOMIC DNA]</scope>
    <source>
        <strain evidence="5 6">SI85-9A1</strain>
    </source>
</reference>
<keyword evidence="3" id="KW-0804">Transcription</keyword>
<organism evidence="5 6">
    <name type="scientific">Aurantimonas manganoxydans (strain ATCC BAA-1229 / DSM 21871 / SI85-9A1)</name>
    <dbReference type="NCBI Taxonomy" id="287752"/>
    <lineage>
        <taxon>Bacteria</taxon>
        <taxon>Pseudomonadati</taxon>
        <taxon>Pseudomonadota</taxon>
        <taxon>Alphaproteobacteria</taxon>
        <taxon>Hyphomicrobiales</taxon>
        <taxon>Aurantimonadaceae</taxon>
        <taxon>Aurantimonas</taxon>
    </lineage>
</organism>
<proteinExistence type="predicted"/>
<keyword evidence="1" id="KW-0805">Transcription regulation</keyword>
<accession>Q1YE90</accession>
<dbReference type="AlphaFoldDB" id="Q1YE90"/>
<dbReference type="Pfam" id="PF01638">
    <property type="entry name" value="HxlR"/>
    <property type="match status" value="1"/>
</dbReference>
<dbReference type="InterPro" id="IPR036388">
    <property type="entry name" value="WH-like_DNA-bd_sf"/>
</dbReference>
<dbReference type="Gene3D" id="1.10.10.10">
    <property type="entry name" value="Winged helix-like DNA-binding domain superfamily/Winged helix DNA-binding domain"/>
    <property type="match status" value="1"/>
</dbReference>
<sequence length="252" mass="28347">MTFMARLSGRGSSARRLTELARLVKRGDGRECGSAHLSVTMDDSGLSGLPGQTRAACGLRGCWPASAAQAQTECRERRRSPHGDFPQCSGRRSTFILQVVARQVTSVRMEEEQRMGQDGRSDTTREHFRSRCSIARTLDIFGDKWTLLIVRDLLWHGKHTFGALHESAERIPTNILSDRLRRLETWGLVERRPYADRPLRHEYHLTARGRSLEDALLGVMAWGHAHLDGGFFDPRTGWSTPPRSRVSNDGNA</sequence>
<dbReference type="EMBL" id="AAPJ01000009">
    <property type="protein sequence ID" value="EAS48508.1"/>
    <property type="molecule type" value="Genomic_DNA"/>
</dbReference>
<dbReference type="PROSITE" id="PS51118">
    <property type="entry name" value="HTH_HXLR"/>
    <property type="match status" value="1"/>
</dbReference>
<name>Q1YE90_AURMS</name>
<protein>
    <submittedName>
        <fullName evidence="5">Possible transcriptional regulator</fullName>
    </submittedName>
</protein>
<dbReference type="InterPro" id="IPR002577">
    <property type="entry name" value="HTH_HxlR"/>
</dbReference>
<evidence type="ECO:0000256" key="3">
    <source>
        <dbReference type="ARBA" id="ARBA00023163"/>
    </source>
</evidence>
<dbReference type="PANTHER" id="PTHR33204">
    <property type="entry name" value="TRANSCRIPTIONAL REGULATOR, MARR FAMILY"/>
    <property type="match status" value="1"/>
</dbReference>
<keyword evidence="2" id="KW-0238">DNA-binding</keyword>
<gene>
    <name evidence="5" type="ORF">SI859A1_03526</name>
</gene>
<evidence type="ECO:0000259" key="4">
    <source>
        <dbReference type="PROSITE" id="PS51118"/>
    </source>
</evidence>